<evidence type="ECO:0000313" key="6">
    <source>
        <dbReference type="Proteomes" id="UP001460270"/>
    </source>
</evidence>
<comment type="caution">
    <text evidence="5">The sequence shown here is derived from an EMBL/GenBank/DDBJ whole genome shotgun (WGS) entry which is preliminary data.</text>
</comment>
<feature type="region of interest" description="Disordered" evidence="3">
    <location>
        <begin position="129"/>
        <end position="170"/>
    </location>
</feature>
<feature type="compositionally biased region" description="Basic and acidic residues" evidence="3">
    <location>
        <begin position="700"/>
        <end position="710"/>
    </location>
</feature>
<feature type="coiled-coil region" evidence="2">
    <location>
        <begin position="424"/>
        <end position="458"/>
    </location>
</feature>
<dbReference type="AlphaFoldDB" id="A0AAW0PR85"/>
<feature type="coiled-coil region" evidence="2">
    <location>
        <begin position="496"/>
        <end position="567"/>
    </location>
</feature>
<feature type="compositionally biased region" description="Polar residues" evidence="3">
    <location>
        <begin position="334"/>
        <end position="346"/>
    </location>
</feature>
<reference evidence="6" key="1">
    <citation type="submission" date="2024-04" db="EMBL/GenBank/DDBJ databases">
        <title>Salinicola lusitanus LLJ914,a marine bacterium isolated from the Okinawa Trough.</title>
        <authorList>
            <person name="Li J."/>
        </authorList>
    </citation>
    <scope>NUCLEOTIDE SEQUENCE [LARGE SCALE GENOMIC DNA]</scope>
</reference>
<dbReference type="InterPro" id="IPR039478">
    <property type="entry name" value="FAM184A/B_N"/>
</dbReference>
<keyword evidence="1 2" id="KW-0175">Coiled coil</keyword>
<dbReference type="EMBL" id="JBBPFD010000004">
    <property type="protein sequence ID" value="KAK7929164.1"/>
    <property type="molecule type" value="Genomic_DNA"/>
</dbReference>
<feature type="compositionally biased region" description="Basic and acidic residues" evidence="3">
    <location>
        <begin position="668"/>
        <end position="677"/>
    </location>
</feature>
<gene>
    <name evidence="5" type="ORF">WMY93_005559</name>
</gene>
<feature type="compositionally biased region" description="Basic residues" evidence="3">
    <location>
        <begin position="129"/>
        <end position="142"/>
    </location>
</feature>
<feature type="region of interest" description="Disordered" evidence="3">
    <location>
        <begin position="326"/>
        <end position="346"/>
    </location>
</feature>
<protein>
    <recommendedName>
        <fullName evidence="4">Protein FAM184A/B N-terminal domain-containing protein</fullName>
    </recommendedName>
</protein>
<feature type="region of interest" description="Disordered" evidence="3">
    <location>
        <begin position="649"/>
        <end position="679"/>
    </location>
</feature>
<dbReference type="PANTHER" id="PTHR18870:SF9">
    <property type="entry name" value="PROTEIN TAG-278-RELATED"/>
    <property type="match status" value="1"/>
</dbReference>
<dbReference type="Proteomes" id="UP001460270">
    <property type="component" value="Unassembled WGS sequence"/>
</dbReference>
<accession>A0AAW0PR85</accession>
<dbReference type="PANTHER" id="PTHR18870">
    <property type="entry name" value="PROTEIN TAG-278-RELATED"/>
    <property type="match status" value="1"/>
</dbReference>
<keyword evidence="6" id="KW-1185">Reference proteome</keyword>
<feature type="region of interest" description="Disordered" evidence="3">
    <location>
        <begin position="700"/>
        <end position="722"/>
    </location>
</feature>
<sequence length="1012" mass="120350">MCKKIAHLTKQVCSLQEQIDDDEKYEKLKEAHEEEIKCIKSETRDQIVDLRSTIKSLKTDLKNEESQKKNALAELEDYKQKAMDEQRRIKALHLKKVEAMSREKEDMQDSYEERLTFQQAQIEQKTKKIATRAKNGTYKRSKQSSVQPAESEKQQHQKSKETRAALQEEVSSLSEEIKKLRKDKDNQAEEYEEKLRKLRAAHEREIESYKRMQLKSVEEARQECRAHETALQKTIVRLRTELGNNTKDAKEKLAKYDQLQSTLNTAENTIIDLKKEINALSQNAKMVETVKRKLRISNLQATQKTQEVTIQELTNENKNLKAKLQSIEQERRSTTLAQRQEQQRSHNQALKKVLEEERATHKKNIDRVKAQHERKTKLMKDNFAKKLEEVNNNHRLSMKTTVDNAEKDKTRLLGEQEQKFELERFSMQEQQRRLKQQFDELQEELAKTTEENSWFQKELFLAMQNKDEVEQKLFNLEKTHNTLTYMKIANLQAEFREEHKAKLEEANSTLLEELNLTKDNLQKTSTELTALQKELDSQKQQHKAKMIAVKEEGKAKMKKTVKELELQWAENQKRKEKTLYEEFKLTFKEEQNNALAELSITKDKELNSAQIKWKEREDSLIKQVRELQFNLEIQLSKSQEFMEQIHVQMSEEREHHRTQLEELQTEQKQSKEQDKTESQLLKGELINKIKLLEDQLKTTTREYEQREQQLRENQQNELKNQRHKHNNMIDTYRKVHHQKITEISELQDEVSREKKLIHTLEEKVSSLTAELQVKNEKLFNFQGYMIQQLNEAESELAEKHEEEISRLTMAHDCEKSRLESDIDADLREKLSERDLQIEALLYEKKIHDLEKANRDKNFNKVFNASPNSRKQKQNNEKSFSPKRRNFTQVKDPEDTRKLKKQRSLSASKDPPLLPKTQEEQGESGAVELTEQKTAASELEKKPVSDKDKYYQLYQWYDEERTRNHKLLSEQRQMKEDYESEILKLQQTFIRSSQSSRIVKNKWTLQRETEKNR</sequence>
<feature type="compositionally biased region" description="Basic and acidic residues" evidence="3">
    <location>
        <begin position="150"/>
        <end position="163"/>
    </location>
</feature>
<evidence type="ECO:0000256" key="1">
    <source>
        <dbReference type="ARBA" id="ARBA00023054"/>
    </source>
</evidence>
<proteinExistence type="predicted"/>
<feature type="region of interest" description="Disordered" evidence="3">
    <location>
        <begin position="857"/>
        <end position="943"/>
    </location>
</feature>
<evidence type="ECO:0000313" key="5">
    <source>
        <dbReference type="EMBL" id="KAK7929164.1"/>
    </source>
</evidence>
<evidence type="ECO:0000256" key="2">
    <source>
        <dbReference type="SAM" id="Coils"/>
    </source>
</evidence>
<feature type="compositionally biased region" description="Basic and acidic residues" evidence="3">
    <location>
        <begin position="649"/>
        <end position="660"/>
    </location>
</feature>
<name>A0AAW0PR85_9GOBI</name>
<dbReference type="Pfam" id="PF15665">
    <property type="entry name" value="FAM184"/>
    <property type="match status" value="1"/>
</dbReference>
<feature type="domain" description="Protein FAM184A/B N-terminal" evidence="4">
    <location>
        <begin position="22"/>
        <end position="207"/>
    </location>
</feature>
<evidence type="ECO:0000256" key="3">
    <source>
        <dbReference type="SAM" id="MobiDB-lite"/>
    </source>
</evidence>
<evidence type="ECO:0000259" key="4">
    <source>
        <dbReference type="Pfam" id="PF15665"/>
    </source>
</evidence>
<organism evidence="5 6">
    <name type="scientific">Mugilogobius chulae</name>
    <name type="common">yellowstripe goby</name>
    <dbReference type="NCBI Taxonomy" id="88201"/>
    <lineage>
        <taxon>Eukaryota</taxon>
        <taxon>Metazoa</taxon>
        <taxon>Chordata</taxon>
        <taxon>Craniata</taxon>
        <taxon>Vertebrata</taxon>
        <taxon>Euteleostomi</taxon>
        <taxon>Actinopterygii</taxon>
        <taxon>Neopterygii</taxon>
        <taxon>Teleostei</taxon>
        <taxon>Neoteleostei</taxon>
        <taxon>Acanthomorphata</taxon>
        <taxon>Gobiaria</taxon>
        <taxon>Gobiiformes</taxon>
        <taxon>Gobioidei</taxon>
        <taxon>Gobiidae</taxon>
        <taxon>Gobionellinae</taxon>
        <taxon>Mugilogobius</taxon>
    </lineage>
</organism>